<keyword evidence="6" id="KW-0479">Metal-binding</keyword>
<keyword evidence="4" id="KW-0285">Flavoprotein</keyword>
<dbReference type="PRINTS" id="PR00411">
    <property type="entry name" value="PNDRDTASEI"/>
</dbReference>
<proteinExistence type="inferred from homology"/>
<dbReference type="Pfam" id="PF07992">
    <property type="entry name" value="Pyr_redox_2"/>
    <property type="match status" value="1"/>
</dbReference>
<comment type="cofactor">
    <cofactor evidence="2">
        <name>[4Fe-4S] cluster</name>
        <dbReference type="ChEBI" id="CHEBI:49883"/>
    </cofactor>
</comment>
<gene>
    <name evidence="12" type="ORF">GGE60_005795</name>
</gene>
<evidence type="ECO:0000256" key="3">
    <source>
        <dbReference type="ARBA" id="ARBA00011048"/>
    </source>
</evidence>
<dbReference type="GO" id="GO:0051536">
    <property type="term" value="F:iron-sulfur cluster binding"/>
    <property type="evidence" value="ECO:0007669"/>
    <property type="project" value="UniProtKB-KW"/>
</dbReference>
<evidence type="ECO:0000259" key="10">
    <source>
        <dbReference type="Pfam" id="PF00724"/>
    </source>
</evidence>
<dbReference type="Gene3D" id="3.20.20.70">
    <property type="entry name" value="Aldolase class I"/>
    <property type="match status" value="1"/>
</dbReference>
<comment type="caution">
    <text evidence="12">The sequence shown here is derived from an EMBL/GenBank/DDBJ whole genome shotgun (WGS) entry which is preliminary data.</text>
</comment>
<accession>A0A7W6ZZS7</accession>
<evidence type="ECO:0000256" key="4">
    <source>
        <dbReference type="ARBA" id="ARBA00022630"/>
    </source>
</evidence>
<dbReference type="InterPro" id="IPR023753">
    <property type="entry name" value="FAD/NAD-binding_dom"/>
</dbReference>
<evidence type="ECO:0000256" key="8">
    <source>
        <dbReference type="ARBA" id="ARBA00023004"/>
    </source>
</evidence>
<sequence>MDQSSVFAHDNMEAGGADPLLQPFRIKRLELRNRVVSTSHASMLDEGGLPLEKYIRYHEEKARGGLAMTMIGGSAMTSLDSSWGGGQLDLTSDRIIAHLQNLADRVHAQGAVVVSQVSHLGRRATGYGGNWLPALAPSRVREIRNRNFPKEMDDADIRRIVRDYADAAKRCLEGGLDGVETVTGGHLIGQFLSPLTNKRNDAYGGSVANRARFGLMVHEAIRKAVGDDFLVGIRFVIDEGTEGGSDFEDCLEQASLFEREGFLDYFNCIYGSMDTDLALTETNMPGLFQKSAPFLEHVAKFRRATRLPLIHAAAVRDVATARHAIRDDIVDLIGMTRAHMADPYIVNKIINGEEDRIRPCVGASYCLYKKVHCIHNPASGRETRLNHHIDRATTRKRVVVVGGGPAGMEAARVSAERGHDVVLFEAGSRLGGQILIATRASDRKDLLGIVDWRVRELEHLGVDVRCNAYANAEMVLAERPDIAVIATGGIPDMEWLEGAELCDSVWDVLGGSVAAKADILVYDGTGRQAALSCGIQLASEGASVCVATPDDALAIETPYPDKVGFRKRIAERGVRSLVDIRLVRVYRTAGKLIAVFRNEFTQAETEIATDQVIIENGTVPAEDVYQDLKPKSANQGVTDIALLLGDTTMDVLPTEAKAHFELHRIGDAIASRDIYASIQDAYRLCSKL</sequence>
<evidence type="ECO:0000256" key="1">
    <source>
        <dbReference type="ARBA" id="ARBA00001917"/>
    </source>
</evidence>
<evidence type="ECO:0000256" key="9">
    <source>
        <dbReference type="ARBA" id="ARBA00023014"/>
    </source>
</evidence>
<dbReference type="Gene3D" id="3.40.50.720">
    <property type="entry name" value="NAD(P)-binding Rossmann-like Domain"/>
    <property type="match status" value="1"/>
</dbReference>
<keyword evidence="13" id="KW-1185">Reference proteome</keyword>
<evidence type="ECO:0000256" key="7">
    <source>
        <dbReference type="ARBA" id="ARBA00023002"/>
    </source>
</evidence>
<dbReference type="InterPro" id="IPR036188">
    <property type="entry name" value="FAD/NAD-bd_sf"/>
</dbReference>
<dbReference type="SUPFAM" id="SSF51905">
    <property type="entry name" value="FAD/NAD(P)-binding domain"/>
    <property type="match status" value="1"/>
</dbReference>
<dbReference type="Proteomes" id="UP000543836">
    <property type="component" value="Unassembled WGS sequence"/>
</dbReference>
<evidence type="ECO:0000256" key="6">
    <source>
        <dbReference type="ARBA" id="ARBA00022723"/>
    </source>
</evidence>
<evidence type="ECO:0000256" key="2">
    <source>
        <dbReference type="ARBA" id="ARBA00001966"/>
    </source>
</evidence>
<dbReference type="AlphaFoldDB" id="A0A7W6ZZS7"/>
<dbReference type="InterPro" id="IPR001155">
    <property type="entry name" value="OxRdtase_FMN_N"/>
</dbReference>
<dbReference type="Gene3D" id="3.50.50.60">
    <property type="entry name" value="FAD/NAD(P)-binding domain"/>
    <property type="match status" value="1"/>
</dbReference>
<protein>
    <submittedName>
        <fullName evidence="12">2,4-dienoyl-CoA reductase-like NADH-dependent reductase (Old Yellow Enzyme family)</fullName>
    </submittedName>
</protein>
<dbReference type="PRINTS" id="PR00368">
    <property type="entry name" value="FADPNR"/>
</dbReference>
<dbReference type="Pfam" id="PF00724">
    <property type="entry name" value="Oxidored_FMN"/>
    <property type="match status" value="1"/>
</dbReference>
<organism evidence="12 13">
    <name type="scientific">Rhizobium leucaenae</name>
    <dbReference type="NCBI Taxonomy" id="29450"/>
    <lineage>
        <taxon>Bacteria</taxon>
        <taxon>Pseudomonadati</taxon>
        <taxon>Pseudomonadota</taxon>
        <taxon>Alphaproteobacteria</taxon>
        <taxon>Hyphomicrobiales</taxon>
        <taxon>Rhizobiaceae</taxon>
        <taxon>Rhizobium/Agrobacterium group</taxon>
        <taxon>Rhizobium</taxon>
    </lineage>
</organism>
<reference evidence="12 13" key="1">
    <citation type="submission" date="2020-08" db="EMBL/GenBank/DDBJ databases">
        <title>Genomic Encyclopedia of Type Strains, Phase IV (KMG-V): Genome sequencing to study the core and pangenomes of soil and plant-associated prokaryotes.</title>
        <authorList>
            <person name="Whitman W."/>
        </authorList>
    </citation>
    <scope>NUCLEOTIDE SEQUENCE [LARGE SCALE GENOMIC DNA]</scope>
    <source>
        <strain evidence="12 13">SEMIA 492</strain>
    </source>
</reference>
<dbReference type="CDD" id="cd04734">
    <property type="entry name" value="OYE_like_3_FMN"/>
    <property type="match status" value="1"/>
</dbReference>
<keyword evidence="7" id="KW-0560">Oxidoreductase</keyword>
<evidence type="ECO:0000259" key="11">
    <source>
        <dbReference type="Pfam" id="PF07992"/>
    </source>
</evidence>
<dbReference type="GO" id="GO:0046872">
    <property type="term" value="F:metal ion binding"/>
    <property type="evidence" value="ECO:0007669"/>
    <property type="project" value="UniProtKB-KW"/>
</dbReference>
<feature type="domain" description="NADH:flavin oxidoreductase/NADH oxidase N-terminal" evidence="10">
    <location>
        <begin position="20"/>
        <end position="354"/>
    </location>
</feature>
<evidence type="ECO:0000313" key="13">
    <source>
        <dbReference type="Proteomes" id="UP000543836"/>
    </source>
</evidence>
<keyword evidence="9" id="KW-0411">Iron-sulfur</keyword>
<keyword evidence="5" id="KW-0288">FMN</keyword>
<dbReference type="SUPFAM" id="SSF51395">
    <property type="entry name" value="FMN-linked oxidoreductases"/>
    <property type="match status" value="1"/>
</dbReference>
<dbReference type="InterPro" id="IPR051793">
    <property type="entry name" value="NADH:flavin_oxidoreductase"/>
</dbReference>
<comment type="similarity">
    <text evidence="3">In the N-terminal section; belongs to the NADH:flavin oxidoreductase/NADH oxidase family.</text>
</comment>
<keyword evidence="8" id="KW-0408">Iron</keyword>
<comment type="cofactor">
    <cofactor evidence="1">
        <name>FMN</name>
        <dbReference type="ChEBI" id="CHEBI:58210"/>
    </cofactor>
</comment>
<dbReference type="PANTHER" id="PTHR42917">
    <property type="entry name" value="2,4-DIENOYL-COA REDUCTASE"/>
    <property type="match status" value="1"/>
</dbReference>
<feature type="domain" description="FAD/NAD(P)-binding" evidence="11">
    <location>
        <begin position="397"/>
        <end position="631"/>
    </location>
</feature>
<dbReference type="GO" id="GO:0010181">
    <property type="term" value="F:FMN binding"/>
    <property type="evidence" value="ECO:0007669"/>
    <property type="project" value="InterPro"/>
</dbReference>
<evidence type="ECO:0000256" key="5">
    <source>
        <dbReference type="ARBA" id="ARBA00022643"/>
    </source>
</evidence>
<name>A0A7W6ZZS7_9HYPH</name>
<dbReference type="GO" id="GO:0016491">
    <property type="term" value="F:oxidoreductase activity"/>
    <property type="evidence" value="ECO:0007669"/>
    <property type="project" value="UniProtKB-KW"/>
</dbReference>
<dbReference type="PANTHER" id="PTHR42917:SF2">
    <property type="entry name" value="2,4-DIENOYL-COA REDUCTASE [(2E)-ENOYL-COA-PRODUCING]"/>
    <property type="match status" value="1"/>
</dbReference>
<dbReference type="InterPro" id="IPR013785">
    <property type="entry name" value="Aldolase_TIM"/>
</dbReference>
<evidence type="ECO:0000313" key="12">
    <source>
        <dbReference type="EMBL" id="MBB4571631.1"/>
    </source>
</evidence>
<dbReference type="EMBL" id="JACIIG010000030">
    <property type="protein sequence ID" value="MBB4571631.1"/>
    <property type="molecule type" value="Genomic_DNA"/>
</dbReference>